<accession>A0ABR1H6L4</accession>
<dbReference type="Proteomes" id="UP001498476">
    <property type="component" value="Unassembled WGS sequence"/>
</dbReference>
<feature type="transmembrane region" description="Helical" evidence="3">
    <location>
        <begin position="246"/>
        <end position="265"/>
    </location>
</feature>
<dbReference type="InterPro" id="IPR045242">
    <property type="entry name" value="Syntaxin"/>
</dbReference>
<reference evidence="5 6" key="1">
    <citation type="journal article" date="2025" name="Microbiol. Resour. Announc.">
        <title>Draft genome sequences for Neonectria magnoliae and Neonectria punicea, canker pathogens of Liriodendron tulipifera and Acer saccharum in West Virginia.</title>
        <authorList>
            <person name="Petronek H.M."/>
            <person name="Kasson M.T."/>
            <person name="Metheny A.M."/>
            <person name="Stauder C.M."/>
            <person name="Lovett B."/>
            <person name="Lynch S.C."/>
            <person name="Garnas J.R."/>
            <person name="Kasson L.R."/>
            <person name="Stajich J.E."/>
        </authorList>
    </citation>
    <scope>NUCLEOTIDE SEQUENCE [LARGE SCALE GENOMIC DNA]</scope>
    <source>
        <strain evidence="5 6">NRRL 64653</strain>
    </source>
</reference>
<dbReference type="Pfam" id="PF05739">
    <property type="entry name" value="SNARE"/>
    <property type="match status" value="1"/>
</dbReference>
<keyword evidence="3" id="KW-1133">Transmembrane helix</keyword>
<dbReference type="Pfam" id="PF14523">
    <property type="entry name" value="Syntaxin_2"/>
    <property type="match status" value="1"/>
</dbReference>
<keyword evidence="3" id="KW-0472">Membrane</keyword>
<dbReference type="PANTHER" id="PTHR19957:SF38">
    <property type="entry name" value="LD27581P"/>
    <property type="match status" value="1"/>
</dbReference>
<protein>
    <submittedName>
        <fullName evidence="5">SNAP receptor</fullName>
    </submittedName>
</protein>
<dbReference type="CDD" id="cd15840">
    <property type="entry name" value="SNARE_Qa"/>
    <property type="match status" value="1"/>
</dbReference>
<feature type="region of interest" description="Disordered" evidence="2">
    <location>
        <begin position="1"/>
        <end position="20"/>
    </location>
</feature>
<dbReference type="EMBL" id="JAZAVJ010000071">
    <property type="protein sequence ID" value="KAK7416251.1"/>
    <property type="molecule type" value="Genomic_DNA"/>
</dbReference>
<organism evidence="5 6">
    <name type="scientific">Neonectria punicea</name>
    <dbReference type="NCBI Taxonomy" id="979145"/>
    <lineage>
        <taxon>Eukaryota</taxon>
        <taxon>Fungi</taxon>
        <taxon>Dikarya</taxon>
        <taxon>Ascomycota</taxon>
        <taxon>Pezizomycotina</taxon>
        <taxon>Sordariomycetes</taxon>
        <taxon>Hypocreomycetidae</taxon>
        <taxon>Hypocreales</taxon>
        <taxon>Nectriaceae</taxon>
        <taxon>Neonectria</taxon>
    </lineage>
</organism>
<evidence type="ECO:0000256" key="3">
    <source>
        <dbReference type="SAM" id="Phobius"/>
    </source>
</evidence>
<dbReference type="Gene3D" id="1.20.58.70">
    <property type="match status" value="1"/>
</dbReference>
<evidence type="ECO:0000259" key="4">
    <source>
        <dbReference type="PROSITE" id="PS50192"/>
    </source>
</evidence>
<dbReference type="InterPro" id="IPR006012">
    <property type="entry name" value="Syntaxin/epimorphin_CS"/>
</dbReference>
<comment type="caution">
    <text evidence="5">The sequence shown here is derived from an EMBL/GenBank/DDBJ whole genome shotgun (WGS) entry which is preliminary data.</text>
</comment>
<dbReference type="InterPro" id="IPR010989">
    <property type="entry name" value="SNARE"/>
</dbReference>
<keyword evidence="3" id="KW-0812">Transmembrane</keyword>
<feature type="domain" description="T-SNARE coiled-coil homology" evidence="4">
    <location>
        <begin position="172"/>
        <end position="234"/>
    </location>
</feature>
<evidence type="ECO:0000256" key="2">
    <source>
        <dbReference type="SAM" id="MobiDB-lite"/>
    </source>
</evidence>
<dbReference type="PROSITE" id="PS00914">
    <property type="entry name" value="SYNTAXIN"/>
    <property type="match status" value="1"/>
</dbReference>
<dbReference type="SUPFAM" id="SSF47661">
    <property type="entry name" value="t-snare proteins"/>
    <property type="match status" value="1"/>
</dbReference>
<proteinExistence type="inferred from homology"/>
<dbReference type="InterPro" id="IPR000727">
    <property type="entry name" value="T_SNARE_dom"/>
</dbReference>
<dbReference type="InterPro" id="IPR006011">
    <property type="entry name" value="Syntaxin_N"/>
</dbReference>
<dbReference type="PROSITE" id="PS50192">
    <property type="entry name" value="T_SNARE"/>
    <property type="match status" value="1"/>
</dbReference>
<evidence type="ECO:0000313" key="5">
    <source>
        <dbReference type="EMBL" id="KAK7416251.1"/>
    </source>
</evidence>
<evidence type="ECO:0000256" key="1">
    <source>
        <dbReference type="ARBA" id="ARBA00009063"/>
    </source>
</evidence>
<gene>
    <name evidence="5" type="primary">PEP12</name>
    <name evidence="5" type="ORF">QQX98_005322</name>
</gene>
<name>A0ABR1H6L4_9HYPO</name>
<comment type="similarity">
    <text evidence="1">Belongs to the syntaxin family.</text>
</comment>
<dbReference type="Gene3D" id="1.20.5.110">
    <property type="match status" value="1"/>
</dbReference>
<feature type="region of interest" description="Disordered" evidence="2">
    <location>
        <begin position="134"/>
        <end position="163"/>
    </location>
</feature>
<feature type="compositionally biased region" description="Polar residues" evidence="2">
    <location>
        <begin position="1"/>
        <end position="10"/>
    </location>
</feature>
<feature type="compositionally biased region" description="Basic and acidic residues" evidence="2">
    <location>
        <begin position="11"/>
        <end position="20"/>
    </location>
</feature>
<sequence>MSFDQLSNLESGRRGGYTDDPAFRELQYDLKSKLEAVQSTNRKLSNDINVLGTRKDTPRLRERVHNSMDKTRKMCQEIGDGVKKLQDWDDLTERQKYEQTKISSDFQDALRVLQDLQRRALEKERASVAAARAAYDPEGQSGAQEGAPLEQLQQQQQQMPQLAPQNEVDFQEDLIRDREEGILVVEQGIQDLNEMFQGMAQLVNEQGVVLDRIEDNVSNVNTDTGKSLTNLTQASQYQKAARSKSCCLLLILAVIMTIVILAIVLD</sequence>
<evidence type="ECO:0000313" key="6">
    <source>
        <dbReference type="Proteomes" id="UP001498476"/>
    </source>
</evidence>
<dbReference type="SMART" id="SM00397">
    <property type="entry name" value="t_SNARE"/>
    <property type="match status" value="1"/>
</dbReference>
<feature type="compositionally biased region" description="Low complexity" evidence="2">
    <location>
        <begin position="143"/>
        <end position="163"/>
    </location>
</feature>
<keyword evidence="5" id="KW-0675">Receptor</keyword>
<dbReference type="PANTHER" id="PTHR19957">
    <property type="entry name" value="SYNTAXIN"/>
    <property type="match status" value="1"/>
</dbReference>
<keyword evidence="6" id="KW-1185">Reference proteome</keyword>